<protein>
    <submittedName>
        <fullName evidence="1">Uncharacterized protein</fullName>
    </submittedName>
</protein>
<sequence length="169" mass="18239">MKHIQEEAGEMGHHPWSEASLGAPAPVDVLSAHAGRAGRGSALQLYSPSKDRQFLNLQSQLCLSAPYLAGMSLVWKGRCCGSPAHTCQPATKYGQSVGLQHLECFGETPRAQQCLPAVCLFSWECGYLYLAGVVGVYLGLPCPTSLVQLHFQVCLSSSESSEMEKDRVI</sequence>
<gene>
    <name evidence="1" type="ORF">P7K49_030804</name>
</gene>
<proteinExistence type="predicted"/>
<name>A0ABQ9U377_SAGOE</name>
<dbReference type="EMBL" id="JASSZA010000016">
    <property type="protein sequence ID" value="KAK2091520.1"/>
    <property type="molecule type" value="Genomic_DNA"/>
</dbReference>
<keyword evidence="2" id="KW-1185">Reference proteome</keyword>
<evidence type="ECO:0000313" key="1">
    <source>
        <dbReference type="EMBL" id="KAK2091520.1"/>
    </source>
</evidence>
<organism evidence="1 2">
    <name type="scientific">Saguinus oedipus</name>
    <name type="common">Cotton-top tamarin</name>
    <name type="synonym">Oedipomidas oedipus</name>
    <dbReference type="NCBI Taxonomy" id="9490"/>
    <lineage>
        <taxon>Eukaryota</taxon>
        <taxon>Metazoa</taxon>
        <taxon>Chordata</taxon>
        <taxon>Craniata</taxon>
        <taxon>Vertebrata</taxon>
        <taxon>Euteleostomi</taxon>
        <taxon>Mammalia</taxon>
        <taxon>Eutheria</taxon>
        <taxon>Euarchontoglires</taxon>
        <taxon>Primates</taxon>
        <taxon>Haplorrhini</taxon>
        <taxon>Platyrrhini</taxon>
        <taxon>Cebidae</taxon>
        <taxon>Callitrichinae</taxon>
        <taxon>Saguinus</taxon>
    </lineage>
</organism>
<accession>A0ABQ9U377</accession>
<reference evidence="1 2" key="1">
    <citation type="submission" date="2023-05" db="EMBL/GenBank/DDBJ databases">
        <title>B98-5 Cell Line De Novo Hybrid Assembly: An Optical Mapping Approach.</title>
        <authorList>
            <person name="Kananen K."/>
            <person name="Auerbach J.A."/>
            <person name="Kautto E."/>
            <person name="Blachly J.S."/>
        </authorList>
    </citation>
    <scope>NUCLEOTIDE SEQUENCE [LARGE SCALE GENOMIC DNA]</scope>
    <source>
        <strain evidence="1">B95-8</strain>
        <tissue evidence="1">Cell line</tissue>
    </source>
</reference>
<evidence type="ECO:0000313" key="2">
    <source>
        <dbReference type="Proteomes" id="UP001266305"/>
    </source>
</evidence>
<dbReference type="Proteomes" id="UP001266305">
    <property type="component" value="Unassembled WGS sequence"/>
</dbReference>
<comment type="caution">
    <text evidence="1">The sequence shown here is derived from an EMBL/GenBank/DDBJ whole genome shotgun (WGS) entry which is preliminary data.</text>
</comment>